<name>A0A6V8KR96_9ACTN</name>
<reference evidence="1 2" key="2">
    <citation type="submission" date="2020-03" db="EMBL/GenBank/DDBJ databases">
        <authorList>
            <person name="Ichikawa N."/>
            <person name="Kimura A."/>
            <person name="Kitahashi Y."/>
            <person name="Uohara A."/>
        </authorList>
    </citation>
    <scope>NUCLEOTIDE SEQUENCE [LARGE SCALE GENOMIC DNA]</scope>
    <source>
        <strain evidence="1 2">NBRC 108639</strain>
    </source>
</reference>
<comment type="caution">
    <text evidence="1">The sequence shown here is derived from an EMBL/GenBank/DDBJ whole genome shotgun (WGS) entry which is preliminary data.</text>
</comment>
<dbReference type="Proteomes" id="UP000482800">
    <property type="component" value="Unassembled WGS sequence"/>
</dbReference>
<proteinExistence type="predicted"/>
<dbReference type="EMBL" id="BLPF01000003">
    <property type="protein sequence ID" value="GFJ84327.1"/>
    <property type="molecule type" value="Genomic_DNA"/>
</dbReference>
<organism evidence="1 2">
    <name type="scientific">Phytohabitans houttuyneae</name>
    <dbReference type="NCBI Taxonomy" id="1076126"/>
    <lineage>
        <taxon>Bacteria</taxon>
        <taxon>Bacillati</taxon>
        <taxon>Actinomycetota</taxon>
        <taxon>Actinomycetes</taxon>
        <taxon>Micromonosporales</taxon>
        <taxon>Micromonosporaceae</taxon>
    </lineage>
</organism>
<dbReference type="AlphaFoldDB" id="A0A6V8KR96"/>
<accession>A0A6V8KR96</accession>
<reference evidence="1 2" key="1">
    <citation type="submission" date="2020-03" db="EMBL/GenBank/DDBJ databases">
        <title>Whole genome shotgun sequence of Phytohabitans houttuyneae NBRC 108639.</title>
        <authorList>
            <person name="Komaki H."/>
            <person name="Tamura T."/>
        </authorList>
    </citation>
    <scope>NUCLEOTIDE SEQUENCE [LARGE SCALE GENOMIC DNA]</scope>
    <source>
        <strain evidence="1 2">NBRC 108639</strain>
    </source>
</reference>
<sequence length="62" mass="6286">MAAVIAVVAGVRAGICMTPLPTSMVEVCPAIQARVLGESDPYASAAHTTEYPKPSAACAIAR</sequence>
<gene>
    <name evidence="1" type="ORF">Phou_085070</name>
</gene>
<protein>
    <submittedName>
        <fullName evidence="1">Uncharacterized protein</fullName>
    </submittedName>
</protein>
<keyword evidence="2" id="KW-1185">Reference proteome</keyword>
<evidence type="ECO:0000313" key="2">
    <source>
        <dbReference type="Proteomes" id="UP000482800"/>
    </source>
</evidence>
<evidence type="ECO:0000313" key="1">
    <source>
        <dbReference type="EMBL" id="GFJ84327.1"/>
    </source>
</evidence>